<evidence type="ECO:0000256" key="11">
    <source>
        <dbReference type="ARBA" id="ARBA00022695"/>
    </source>
</evidence>
<dbReference type="GO" id="GO:0046872">
    <property type="term" value="F:metal ion binding"/>
    <property type="evidence" value="ECO:0007669"/>
    <property type="project" value="UniProtKB-KW"/>
</dbReference>
<feature type="domain" description="2'-5'-oligoadenylate synthetase 1" evidence="25">
    <location>
        <begin position="212"/>
        <end position="395"/>
    </location>
</feature>
<dbReference type="InterPro" id="IPR043518">
    <property type="entry name" value="2-5OAS_N_CS"/>
</dbReference>
<keyword evidence="18" id="KW-0694">RNA-binding</keyword>
<keyword evidence="14" id="KW-0547">Nucleotide-binding</keyword>
<evidence type="ECO:0000259" key="25">
    <source>
        <dbReference type="Pfam" id="PF10421"/>
    </source>
</evidence>
<dbReference type="AlphaFoldDB" id="A0AAW0H0Z0"/>
<keyword evidence="15" id="KW-0067">ATP-binding</keyword>
<comment type="caution">
    <text evidence="26">The sequence shown here is derived from an EMBL/GenBank/DDBJ whole genome shotgun (WGS) entry which is preliminary data.</text>
</comment>
<feature type="domain" description="2'-5'-oligoadenylate synthetase 1" evidence="25">
    <location>
        <begin position="984"/>
        <end position="1164"/>
    </location>
</feature>
<dbReference type="Proteomes" id="UP001488838">
    <property type="component" value="Unassembled WGS sequence"/>
</dbReference>
<dbReference type="CDD" id="cd05400">
    <property type="entry name" value="NT_2-5OAS_ClassI-CCAase"/>
    <property type="match status" value="3"/>
</dbReference>
<evidence type="ECO:0000259" key="24">
    <source>
        <dbReference type="Pfam" id="PF01909"/>
    </source>
</evidence>
<dbReference type="Gene3D" id="1.10.1410.20">
    <property type="entry name" value="2'-5'-oligoadenylate synthetase 1, domain 2"/>
    <property type="match status" value="3"/>
</dbReference>
<evidence type="ECO:0000256" key="3">
    <source>
        <dbReference type="ARBA" id="ARBA00004123"/>
    </source>
</evidence>
<feature type="domain" description="Polymerase nucleotidyl transferase" evidence="24">
    <location>
        <begin position="860"/>
        <end position="923"/>
    </location>
</feature>
<evidence type="ECO:0000256" key="15">
    <source>
        <dbReference type="ARBA" id="ARBA00022840"/>
    </source>
</evidence>
<dbReference type="GO" id="GO:0005524">
    <property type="term" value="F:ATP binding"/>
    <property type="evidence" value="ECO:0007669"/>
    <property type="project" value="UniProtKB-KW"/>
</dbReference>
<comment type="subcellular location">
    <subcellularLocation>
        <location evidence="4">Cytoplasm</location>
    </subcellularLocation>
    <subcellularLocation>
        <location evidence="3">Nucleus</location>
    </subcellularLocation>
</comment>
<keyword evidence="11" id="KW-0548">Nucleotidyltransferase</keyword>
<keyword evidence="21" id="KW-0539">Nucleus</keyword>
<evidence type="ECO:0000256" key="22">
    <source>
        <dbReference type="ARBA" id="ARBA00057356"/>
    </source>
</evidence>
<dbReference type="EC" id="2.7.7.84" evidence="7"/>
<comment type="cofactor">
    <cofactor evidence="2">
        <name>Mg(2+)</name>
        <dbReference type="ChEBI" id="CHEBI:18420"/>
    </cofactor>
</comment>
<dbReference type="SUPFAM" id="SSF81631">
    <property type="entry name" value="PAP/OAS1 substrate-binding domain"/>
    <property type="match status" value="3"/>
</dbReference>
<evidence type="ECO:0000256" key="23">
    <source>
        <dbReference type="ARBA" id="ARBA00073373"/>
    </source>
</evidence>
<keyword evidence="20" id="KW-0051">Antiviral defense</keyword>
<evidence type="ECO:0000256" key="10">
    <source>
        <dbReference type="ARBA" id="ARBA00022679"/>
    </source>
</evidence>
<protein>
    <recommendedName>
        <fullName evidence="23">2'-5'-oligoadenylate synthase 3</fullName>
        <ecNumber evidence="7">2.7.7.84</ecNumber>
    </recommendedName>
</protein>
<dbReference type="Pfam" id="PF10421">
    <property type="entry name" value="OAS1_C"/>
    <property type="match status" value="3"/>
</dbReference>
<dbReference type="InterPro" id="IPR018952">
    <property type="entry name" value="2-5-oligoAdlate_synth_1_dom2/C"/>
</dbReference>
<organism evidence="26 27">
    <name type="scientific">Myodes glareolus</name>
    <name type="common">Bank vole</name>
    <name type="synonym">Clethrionomys glareolus</name>
    <dbReference type="NCBI Taxonomy" id="447135"/>
    <lineage>
        <taxon>Eukaryota</taxon>
        <taxon>Metazoa</taxon>
        <taxon>Chordata</taxon>
        <taxon>Craniata</taxon>
        <taxon>Vertebrata</taxon>
        <taxon>Euteleostomi</taxon>
        <taxon>Mammalia</taxon>
        <taxon>Eutheria</taxon>
        <taxon>Euarchontoglires</taxon>
        <taxon>Glires</taxon>
        <taxon>Rodentia</taxon>
        <taxon>Myomorpha</taxon>
        <taxon>Muroidea</taxon>
        <taxon>Cricetidae</taxon>
        <taxon>Arvicolinae</taxon>
        <taxon>Myodes</taxon>
    </lineage>
</organism>
<dbReference type="PROSITE" id="PS00832">
    <property type="entry name" value="25A_SYNTH_1"/>
    <property type="match status" value="1"/>
</dbReference>
<evidence type="ECO:0000313" key="26">
    <source>
        <dbReference type="EMBL" id="KAK7795495.1"/>
    </source>
</evidence>
<dbReference type="EMBL" id="JBBHLL010002254">
    <property type="protein sequence ID" value="KAK7795495.1"/>
    <property type="molecule type" value="Genomic_DNA"/>
</dbReference>
<keyword evidence="16" id="KW-0460">Magnesium</keyword>
<dbReference type="InterPro" id="IPR006116">
    <property type="entry name" value="NT_2-5OAS_ClassI-CCAase"/>
</dbReference>
<dbReference type="InterPro" id="IPR006117">
    <property type="entry name" value="2-5OAS_C_CS"/>
</dbReference>
<evidence type="ECO:0000256" key="4">
    <source>
        <dbReference type="ARBA" id="ARBA00004496"/>
    </source>
</evidence>
<evidence type="ECO:0000256" key="8">
    <source>
        <dbReference type="ARBA" id="ARBA00022490"/>
    </source>
</evidence>
<keyword evidence="12" id="KW-0479">Metal-binding</keyword>
<evidence type="ECO:0000256" key="19">
    <source>
        <dbReference type="ARBA" id="ARBA00022990"/>
    </source>
</evidence>
<dbReference type="FunFam" id="3.30.460.10:FF:000007">
    <property type="entry name" value="2'-5'-oligoadenylate synthetase 1"/>
    <property type="match status" value="3"/>
</dbReference>
<dbReference type="FunFam" id="1.10.1410.20:FF:000001">
    <property type="entry name" value="2'-5'-oligoadenylate synthetase 1"/>
    <property type="match status" value="2"/>
</dbReference>
<keyword evidence="10" id="KW-0808">Transferase</keyword>
<feature type="domain" description="2'-5'-oligoadenylate synthetase 1" evidence="25">
    <location>
        <begin position="657"/>
        <end position="828"/>
    </location>
</feature>
<dbReference type="PROSITE" id="PS50152">
    <property type="entry name" value="25A_SYNTH_3"/>
    <property type="match status" value="3"/>
</dbReference>
<dbReference type="SUPFAM" id="SSF81301">
    <property type="entry name" value="Nucleotidyltransferase"/>
    <property type="match status" value="3"/>
</dbReference>
<evidence type="ECO:0000256" key="20">
    <source>
        <dbReference type="ARBA" id="ARBA00023118"/>
    </source>
</evidence>
<evidence type="ECO:0000256" key="13">
    <source>
        <dbReference type="ARBA" id="ARBA00022737"/>
    </source>
</evidence>
<dbReference type="GO" id="GO:0051607">
    <property type="term" value="P:defense response to virus"/>
    <property type="evidence" value="ECO:0007669"/>
    <property type="project" value="UniProtKB-KW"/>
</dbReference>
<keyword evidence="13" id="KW-0677">Repeat</keyword>
<evidence type="ECO:0000256" key="1">
    <source>
        <dbReference type="ARBA" id="ARBA00001112"/>
    </source>
</evidence>
<dbReference type="GO" id="GO:0045087">
    <property type="term" value="P:innate immune response"/>
    <property type="evidence" value="ECO:0007669"/>
    <property type="project" value="UniProtKB-KW"/>
</dbReference>
<dbReference type="GO" id="GO:0005654">
    <property type="term" value="C:nucleoplasm"/>
    <property type="evidence" value="ECO:0007669"/>
    <property type="project" value="TreeGrafter"/>
</dbReference>
<dbReference type="InterPro" id="IPR002934">
    <property type="entry name" value="Polymerase_NTP_transf_dom"/>
</dbReference>
<comment type="catalytic activity">
    <reaction evidence="1">
        <text>3 ATP = 5'-triphosphoadenylyl-(2'-&gt;5')-adenylyl-(2'-&gt;5')-adenosine + 2 diphosphate</text>
        <dbReference type="Rhea" id="RHEA:34407"/>
        <dbReference type="ChEBI" id="CHEBI:30616"/>
        <dbReference type="ChEBI" id="CHEBI:33019"/>
        <dbReference type="ChEBI" id="CHEBI:67143"/>
        <dbReference type="EC" id="2.7.7.84"/>
    </reaction>
</comment>
<gene>
    <name evidence="26" type="ORF">U0070_011750</name>
</gene>
<keyword evidence="9" id="KW-0399">Innate immunity</keyword>
<proteinExistence type="inferred from homology"/>
<comment type="subunit">
    <text evidence="6">Monomer.</text>
</comment>
<evidence type="ECO:0000256" key="14">
    <source>
        <dbReference type="ARBA" id="ARBA00022741"/>
    </source>
</evidence>
<evidence type="ECO:0000256" key="6">
    <source>
        <dbReference type="ARBA" id="ARBA00011245"/>
    </source>
</evidence>
<evidence type="ECO:0000256" key="7">
    <source>
        <dbReference type="ARBA" id="ARBA00012577"/>
    </source>
</evidence>
<dbReference type="PANTHER" id="PTHR11258:SF4">
    <property type="entry name" value="2'-5'-OLIGOADENYLATE SYNTHASE 3"/>
    <property type="match status" value="1"/>
</dbReference>
<evidence type="ECO:0000313" key="27">
    <source>
        <dbReference type="Proteomes" id="UP001488838"/>
    </source>
</evidence>
<keyword evidence="8" id="KW-0963">Cytoplasm</keyword>
<dbReference type="Gene3D" id="3.30.460.10">
    <property type="entry name" value="Beta Polymerase, domain 2"/>
    <property type="match status" value="3"/>
</dbReference>
<keyword evidence="17" id="KW-0391">Immunity</keyword>
<evidence type="ECO:0000256" key="21">
    <source>
        <dbReference type="ARBA" id="ARBA00023242"/>
    </source>
</evidence>
<comment type="function">
    <text evidence="22">Interferon-induced, dsRNA-activated antiviral enzyme which plays a critical role in cellular innate antiviral response. In addition, it may also play a role in other cellular processes such as apoptosis, cell growth, differentiation and gene regulation. Synthesizes preferentially dimers of 2'-5'-oligoadenylates (2-5A) from ATP which then bind to the inactive monomeric form of ribonuclease L (RNase L) leading to its dimerization and subsequent activation. Activation of RNase L leads to degradation of cellular as well as viral RNA, resulting in the inhibition of protein synthesis, thus terminating viral replication. Can mediate the antiviral effect via the classical RNase L-dependent pathway or an alternative antiviral pathway independent of RNase L.</text>
</comment>
<dbReference type="PANTHER" id="PTHR11258">
    <property type="entry name" value="2-5 OLIGOADENYLATE SYNTHETASE"/>
    <property type="match status" value="1"/>
</dbReference>
<dbReference type="GO" id="GO:0016020">
    <property type="term" value="C:membrane"/>
    <property type="evidence" value="ECO:0007669"/>
    <property type="project" value="TreeGrafter"/>
</dbReference>
<dbReference type="PROSITE" id="PS00833">
    <property type="entry name" value="25A_SYNTH_2"/>
    <property type="match status" value="2"/>
</dbReference>
<keyword evidence="19" id="KW-0007">Acetylation</keyword>
<dbReference type="GO" id="GO:0045071">
    <property type="term" value="P:negative regulation of viral genome replication"/>
    <property type="evidence" value="ECO:0007669"/>
    <property type="project" value="TreeGrafter"/>
</dbReference>
<dbReference type="GO" id="GO:0001730">
    <property type="term" value="F:2'-5'-oligoadenylate synthetase activity"/>
    <property type="evidence" value="ECO:0007669"/>
    <property type="project" value="UniProtKB-EC"/>
</dbReference>
<evidence type="ECO:0000256" key="12">
    <source>
        <dbReference type="ARBA" id="ARBA00022723"/>
    </source>
</evidence>
<dbReference type="InterPro" id="IPR043519">
    <property type="entry name" value="NT_sf"/>
</dbReference>
<accession>A0AAW0H0Z0</accession>
<dbReference type="FunFam" id="1.10.1410.20:FF:000002">
    <property type="entry name" value="2'-5'-oligoadenylate synthetase 3"/>
    <property type="match status" value="1"/>
</dbReference>
<sequence length="1217" mass="134725">MQPHSGSHNTVPTTAAPTSYLDLCVSQAHTPQPVTSLWSDLVPQQNREHKVNMDLYQSPASALDKLVAHNLQPSPEFTAAVRGALGSLDNALRKQGAPGSQRARVIRIAKGGAYARGTALRGGCDAELVIFLNCFRSVGDQKTGRTETLGAMQASLESWGRHPGPGLTFQFSEPKAAGVLQFRLMSADQENWMDVSLVPAFDVLGQPRPGVKPTPEVYSSLLRSGCQDGEHAACFTELRKDFVNTRPIKLKNLILLVKHWYRQVQTQEATRATRATLPPSYALELLTIFAWEQGCRKDNFSLAQGLRTVLALIQQNKDLCIYWTENYGFQDPVVGEFLRRQLKRPRPVILDPADPTWDLGNGTAWRWDVLAKEAESGLSQRCFLQASGAPEQPWEGPGLPRAGILGLGHPIQQDNPDHNAVRPRVGPQPSHPTPALLASATKVPAMPNTTAYKISKNLKKPARPRTVPETVLKVSSHVSITQSTPSLSVPPTSISTDGSVMGPDLSQIPSKELDSFIQNHLRPSPQFQQQVRQAIDSILRCLREKCEHKVSRVSKGGSFGRSTDLRGGCDVELVIFYKVLRDFKGQRAQQAEILCDIRTQLQSWWQEPVQGLSLQFPEQNRPSALQLRLVSTDLNSWADISVVPAFDAVGQLNSGDKPQPQVYSSLLSSGCQAGEHAACFAELRRNFVNKSPSKLKNLMLLVKHWYRQVATQDKGGETAGAALPPAYALELLTIFAWDQGCGKPGFSMAEGLRTILRLVQKHRSLCVYWTDNYSIQDPALRAHLLSQLQKARPLILDPADPTWNVGQGSWELLAREAAALESQPALLHQTPARDLDKFISEFLQPDRHFLDQVKKAVDTICSFLKENCFRNSPIKVLKVVKGGSSAKGTALQGRSDADLVVFLSCFRQFSEQGSHRAEVISEIRAQLEACQRKQKFDVKFEISNRKNPRVLSFSLTSQTLLEQSVDFDVLPAFDALGQLRSGSRPDPQVYKDLIHSYSNAGEFSTCFTELQRDFVSARPTKLKSLIRLVKHWYQQCNKTVQGKGSLPPQHGLELLTVYAWEQGSQNPQFNMAEGFRTVLELVGQYRQLCIYWTVNYDAGDKAIGDFLKLQLQKPRPIILDPADPTGNLGHNARWDLLAQKAAACTSALCCMDKDGTPIKPWLVKHPRCPVPTPTVTPSAAKKPRSSLVYPSTCRDPPAVVQICSPCNMTVAIVGQRL</sequence>
<evidence type="ECO:0000256" key="9">
    <source>
        <dbReference type="ARBA" id="ARBA00022588"/>
    </source>
</evidence>
<comment type="similarity">
    <text evidence="5">Belongs to the 2-5A synthase family.</text>
</comment>
<dbReference type="GO" id="GO:0003725">
    <property type="term" value="F:double-stranded RNA binding"/>
    <property type="evidence" value="ECO:0007669"/>
    <property type="project" value="TreeGrafter"/>
</dbReference>
<name>A0AAW0H0Z0_MYOGA</name>
<evidence type="ECO:0000256" key="5">
    <source>
        <dbReference type="ARBA" id="ARBA00009526"/>
    </source>
</evidence>
<dbReference type="GO" id="GO:0005829">
    <property type="term" value="C:cytosol"/>
    <property type="evidence" value="ECO:0007669"/>
    <property type="project" value="TreeGrafter"/>
</dbReference>
<evidence type="ECO:0000256" key="16">
    <source>
        <dbReference type="ARBA" id="ARBA00022842"/>
    </source>
</evidence>
<evidence type="ECO:0000256" key="2">
    <source>
        <dbReference type="ARBA" id="ARBA00001946"/>
    </source>
</evidence>
<keyword evidence="27" id="KW-1185">Reference proteome</keyword>
<evidence type="ECO:0000256" key="18">
    <source>
        <dbReference type="ARBA" id="ARBA00022884"/>
    </source>
</evidence>
<dbReference type="Pfam" id="PF01909">
    <property type="entry name" value="NTP_transf_2"/>
    <property type="match status" value="1"/>
</dbReference>
<evidence type="ECO:0000256" key="17">
    <source>
        <dbReference type="ARBA" id="ARBA00022859"/>
    </source>
</evidence>
<reference evidence="26 27" key="1">
    <citation type="journal article" date="2023" name="bioRxiv">
        <title>Conserved and derived expression patterns and positive selection on dental genes reveal complex evolutionary context of ever-growing rodent molars.</title>
        <authorList>
            <person name="Calamari Z.T."/>
            <person name="Song A."/>
            <person name="Cohen E."/>
            <person name="Akter M."/>
            <person name="Roy R.D."/>
            <person name="Hallikas O."/>
            <person name="Christensen M.M."/>
            <person name="Li P."/>
            <person name="Marangoni P."/>
            <person name="Jernvall J."/>
            <person name="Klein O.D."/>
        </authorList>
    </citation>
    <scope>NUCLEOTIDE SEQUENCE [LARGE SCALE GENOMIC DNA]</scope>
    <source>
        <strain evidence="26">V071</strain>
    </source>
</reference>